<dbReference type="PANTHER" id="PTHR30151:SF41">
    <property type="entry name" value="ABC TRANSPORTER PERMEASE PROTEIN"/>
    <property type="match status" value="1"/>
</dbReference>
<evidence type="ECO:0000256" key="3">
    <source>
        <dbReference type="ARBA" id="ARBA00022475"/>
    </source>
</evidence>
<evidence type="ECO:0000256" key="4">
    <source>
        <dbReference type="ARBA" id="ARBA00022692"/>
    </source>
</evidence>
<feature type="transmembrane region" description="Helical" evidence="7">
    <location>
        <begin position="217"/>
        <end position="239"/>
    </location>
</feature>
<dbReference type="GO" id="GO:0055085">
    <property type="term" value="P:transmembrane transport"/>
    <property type="evidence" value="ECO:0007669"/>
    <property type="project" value="InterPro"/>
</dbReference>
<evidence type="ECO:0000256" key="7">
    <source>
        <dbReference type="RuleBase" id="RU363032"/>
    </source>
</evidence>
<evidence type="ECO:0000256" key="1">
    <source>
        <dbReference type="ARBA" id="ARBA00004651"/>
    </source>
</evidence>
<name>A0A212QA87_RHOAC</name>
<feature type="transmembrane region" description="Helical" evidence="7">
    <location>
        <begin position="87"/>
        <end position="110"/>
    </location>
</feature>
<comment type="subcellular location">
    <subcellularLocation>
        <location evidence="1 7">Cell membrane</location>
        <topology evidence="1 7">Multi-pass membrane protein</topology>
    </subcellularLocation>
</comment>
<dbReference type="Proteomes" id="UP000198418">
    <property type="component" value="Unassembled WGS sequence"/>
</dbReference>
<dbReference type="SUPFAM" id="SSF161098">
    <property type="entry name" value="MetI-like"/>
    <property type="match status" value="1"/>
</dbReference>
<reference evidence="10" key="1">
    <citation type="submission" date="2017-06" db="EMBL/GenBank/DDBJ databases">
        <authorList>
            <person name="Varghese N."/>
            <person name="Submissions S."/>
        </authorList>
    </citation>
    <scope>NUCLEOTIDE SEQUENCE [LARGE SCALE GENOMIC DNA]</scope>
    <source>
        <strain evidence="10">DSM 137</strain>
    </source>
</reference>
<evidence type="ECO:0000259" key="8">
    <source>
        <dbReference type="PROSITE" id="PS50928"/>
    </source>
</evidence>
<dbReference type="AlphaFoldDB" id="A0A212QA87"/>
<gene>
    <name evidence="9" type="ORF">SAMN06265338_101496</name>
</gene>
<feature type="transmembrane region" description="Helical" evidence="7">
    <location>
        <begin position="60"/>
        <end position="80"/>
    </location>
</feature>
<dbReference type="PROSITE" id="PS50928">
    <property type="entry name" value="ABC_TM1"/>
    <property type="match status" value="1"/>
</dbReference>
<keyword evidence="4 7" id="KW-0812">Transmembrane</keyword>
<evidence type="ECO:0000256" key="6">
    <source>
        <dbReference type="ARBA" id="ARBA00023136"/>
    </source>
</evidence>
<evidence type="ECO:0000256" key="2">
    <source>
        <dbReference type="ARBA" id="ARBA00022448"/>
    </source>
</evidence>
<feature type="transmembrane region" description="Helical" evidence="7">
    <location>
        <begin position="116"/>
        <end position="137"/>
    </location>
</feature>
<organism evidence="9 10">
    <name type="scientific">Rhodoblastus acidophilus</name>
    <name type="common">Rhodopseudomonas acidophila</name>
    <dbReference type="NCBI Taxonomy" id="1074"/>
    <lineage>
        <taxon>Bacteria</taxon>
        <taxon>Pseudomonadati</taxon>
        <taxon>Pseudomonadota</taxon>
        <taxon>Alphaproteobacteria</taxon>
        <taxon>Hyphomicrobiales</taxon>
        <taxon>Rhodoblastaceae</taxon>
        <taxon>Rhodoblastus</taxon>
    </lineage>
</organism>
<protein>
    <submittedName>
        <fullName evidence="9">NitT/TauT family transport system permease protein</fullName>
    </submittedName>
</protein>
<evidence type="ECO:0000313" key="10">
    <source>
        <dbReference type="Proteomes" id="UP000198418"/>
    </source>
</evidence>
<keyword evidence="3" id="KW-1003">Cell membrane</keyword>
<dbReference type="EMBL" id="FYDG01000001">
    <property type="protein sequence ID" value="SNB56164.1"/>
    <property type="molecule type" value="Genomic_DNA"/>
</dbReference>
<evidence type="ECO:0000313" key="9">
    <source>
        <dbReference type="EMBL" id="SNB56164.1"/>
    </source>
</evidence>
<comment type="similarity">
    <text evidence="7">Belongs to the binding-protein-dependent transport system permease family.</text>
</comment>
<dbReference type="Pfam" id="PF00528">
    <property type="entry name" value="BPD_transp_1"/>
    <property type="match status" value="1"/>
</dbReference>
<feature type="domain" description="ABC transmembrane type-1" evidence="8">
    <location>
        <begin position="53"/>
        <end position="236"/>
    </location>
</feature>
<keyword evidence="5 7" id="KW-1133">Transmembrane helix</keyword>
<dbReference type="InterPro" id="IPR000515">
    <property type="entry name" value="MetI-like"/>
</dbReference>
<keyword evidence="6 7" id="KW-0472">Membrane</keyword>
<keyword evidence="2 7" id="KW-0813">Transport</keyword>
<dbReference type="InterPro" id="IPR035906">
    <property type="entry name" value="MetI-like_sf"/>
</dbReference>
<dbReference type="RefSeq" id="WP_088518959.1">
    <property type="nucleotide sequence ID" value="NZ_FYDG01000001.1"/>
</dbReference>
<dbReference type="Gene3D" id="1.10.3720.10">
    <property type="entry name" value="MetI-like"/>
    <property type="match status" value="1"/>
</dbReference>
<feature type="transmembrane region" description="Helical" evidence="7">
    <location>
        <begin position="171"/>
        <end position="197"/>
    </location>
</feature>
<keyword evidence="10" id="KW-1185">Reference proteome</keyword>
<evidence type="ECO:0000256" key="5">
    <source>
        <dbReference type="ARBA" id="ARBA00022989"/>
    </source>
</evidence>
<dbReference type="GO" id="GO:0005886">
    <property type="term" value="C:plasma membrane"/>
    <property type="evidence" value="ECO:0007669"/>
    <property type="project" value="UniProtKB-SubCell"/>
</dbReference>
<dbReference type="PANTHER" id="PTHR30151">
    <property type="entry name" value="ALKANE SULFONATE ABC TRANSPORTER-RELATED, MEMBRANE SUBUNIT"/>
    <property type="match status" value="1"/>
</dbReference>
<sequence>MIARLTPLWALAALLALWELAVALLKIPASQLPPPSLIVATLYAQAPQLLDAAATTLGEALLALALAGAGGVALALLFSLSPLLERAFLPVAVALQVTPLIAVAPLLLIYLEPRAAVLACAALVAFFPVLSNAAAGLRGADRGLVELFRLKGASRAAILFRLRLPSALPSIFTGLRIGAGLALIGAVAAELAAGAAGQGEGLAFRIVEAGYRLKVPTMYAAVLLLCLCGVALYGVLAGLDRILLRRWRDEPDV</sequence>
<dbReference type="CDD" id="cd06261">
    <property type="entry name" value="TM_PBP2"/>
    <property type="match status" value="1"/>
</dbReference>
<accession>A0A212QA87</accession>
<proteinExistence type="inferred from homology"/>